<dbReference type="AlphaFoldDB" id="A0A5B9DG19"/>
<dbReference type="GeneID" id="41331425"/>
<keyword evidence="1" id="KW-1133">Transmembrane helix</keyword>
<evidence type="ECO:0000313" key="3">
    <source>
        <dbReference type="Proteomes" id="UP000321408"/>
    </source>
</evidence>
<sequence>MKKEEFLVWFIKFSGILEILFGLCIIFLTSLMDVLELPNFPFWEWSFGLSLAFMGVLLWYSGRNLKKYLIIPLVSIFFRLILAGIELYVALTVPKMFYFLLGGAIYDFFSPLLTIILLKQLNYLHKGSLS</sequence>
<dbReference type="EMBL" id="CP042905">
    <property type="protein sequence ID" value="QEE17617.1"/>
    <property type="molecule type" value="Genomic_DNA"/>
</dbReference>
<evidence type="ECO:0000256" key="1">
    <source>
        <dbReference type="SAM" id="Phobius"/>
    </source>
</evidence>
<feature type="transmembrane region" description="Helical" evidence="1">
    <location>
        <begin position="68"/>
        <end position="91"/>
    </location>
</feature>
<protein>
    <submittedName>
        <fullName evidence="2">Uncharacterized protein</fullName>
    </submittedName>
</protein>
<dbReference type="RefSeq" id="WP_147664506.1">
    <property type="nucleotide sequence ID" value="NZ_CP042905.2"/>
</dbReference>
<name>A0A5B9DG19_9ARCH</name>
<proteinExistence type="predicted"/>
<feature type="transmembrane region" description="Helical" evidence="1">
    <location>
        <begin position="97"/>
        <end position="118"/>
    </location>
</feature>
<keyword evidence="3" id="KW-1185">Reference proteome</keyword>
<reference evidence="2 3" key="2">
    <citation type="journal article" date="2024" name="Int. J. Syst. Evol. Microbiol.">
        <title>Promethearchaeum syntrophicum gen. nov., sp. nov., an anaerobic, obligately syntrophic archaeon, the first isolate of the lineage 'Asgard' archaea, and proposal of the new archaeal phylum Promethearchaeota phyl. nov. and kingdom Promethearchaeati regn. nov.</title>
        <authorList>
            <person name="Imachi H."/>
            <person name="Nobu M.K."/>
            <person name="Kato S."/>
            <person name="Takaki Y."/>
            <person name="Miyazaki M."/>
            <person name="Miyata M."/>
            <person name="Ogawara M."/>
            <person name="Saito Y."/>
            <person name="Sakai S."/>
            <person name="Tahara Y.O."/>
            <person name="Takano Y."/>
            <person name="Tasumi E."/>
            <person name="Uematsu K."/>
            <person name="Yoshimura T."/>
            <person name="Itoh T."/>
            <person name="Ohkuma M."/>
            <person name="Takai K."/>
        </authorList>
    </citation>
    <scope>NUCLEOTIDE SEQUENCE [LARGE SCALE GENOMIC DNA]</scope>
    <source>
        <strain evidence="2 3">MK-D1</strain>
    </source>
</reference>
<dbReference type="KEGG" id="psyt:DSAG12_03454"/>
<keyword evidence="1" id="KW-0812">Transmembrane</keyword>
<gene>
    <name evidence="2" type="ORF">DSAG12_03454</name>
</gene>
<accession>A0A5B9DG19</accession>
<organism evidence="2 3">
    <name type="scientific">Promethearchaeum syntrophicum</name>
    <dbReference type="NCBI Taxonomy" id="2594042"/>
    <lineage>
        <taxon>Archaea</taxon>
        <taxon>Promethearchaeati</taxon>
        <taxon>Promethearchaeota</taxon>
        <taxon>Promethearchaeia</taxon>
        <taxon>Promethearchaeales</taxon>
        <taxon>Promethearchaeaceae</taxon>
        <taxon>Promethearchaeum</taxon>
    </lineage>
</organism>
<evidence type="ECO:0000313" key="2">
    <source>
        <dbReference type="EMBL" id="QEE17617.1"/>
    </source>
</evidence>
<dbReference type="Proteomes" id="UP000321408">
    <property type="component" value="Chromosome"/>
</dbReference>
<feature type="transmembrane region" description="Helical" evidence="1">
    <location>
        <begin position="42"/>
        <end position="61"/>
    </location>
</feature>
<keyword evidence="1" id="KW-0472">Membrane</keyword>
<feature type="transmembrane region" description="Helical" evidence="1">
    <location>
        <begin position="7"/>
        <end position="30"/>
    </location>
</feature>
<reference evidence="2 3" key="1">
    <citation type="journal article" date="2020" name="Nature">
        <title>Isolation of an archaeon at the prokaryote-eukaryote interface.</title>
        <authorList>
            <person name="Imachi H."/>
            <person name="Nobu M.K."/>
            <person name="Nakahara N."/>
            <person name="Morono Y."/>
            <person name="Ogawara M."/>
            <person name="Takaki Y."/>
            <person name="Takano Y."/>
            <person name="Uematsu K."/>
            <person name="Ikuta T."/>
            <person name="Ito M."/>
            <person name="Matsui Y."/>
            <person name="Miyazaki M."/>
            <person name="Murata K."/>
            <person name="Saito Y."/>
            <person name="Sakai S."/>
            <person name="Song C."/>
            <person name="Tasumi E."/>
            <person name="Yamanaka Y."/>
            <person name="Yamaguchi T."/>
            <person name="Kamagata Y."/>
            <person name="Tamaki H."/>
            <person name="Takai K."/>
        </authorList>
    </citation>
    <scope>NUCLEOTIDE SEQUENCE [LARGE SCALE GENOMIC DNA]</scope>
    <source>
        <strain evidence="2 3">MK-D1</strain>
    </source>
</reference>